<evidence type="ECO:0000256" key="1">
    <source>
        <dbReference type="ARBA" id="ARBA00022737"/>
    </source>
</evidence>
<dbReference type="InterPro" id="IPR056884">
    <property type="entry name" value="NPHP3-like_N"/>
</dbReference>
<dbReference type="Pfam" id="PF00023">
    <property type="entry name" value="Ank"/>
    <property type="match status" value="1"/>
</dbReference>
<feature type="domain" description="Nephrocystin 3-like N-terminal" evidence="3">
    <location>
        <begin position="358"/>
        <end position="529"/>
    </location>
</feature>
<dbReference type="SUPFAM" id="SSF48403">
    <property type="entry name" value="Ankyrin repeat"/>
    <property type="match status" value="1"/>
</dbReference>
<dbReference type="Proteomes" id="UP000240493">
    <property type="component" value="Unassembled WGS sequence"/>
</dbReference>
<proteinExistence type="predicted"/>
<dbReference type="OrthoDB" id="7464126at2759"/>
<dbReference type="InterPro" id="IPR036770">
    <property type="entry name" value="Ankyrin_rpt-contain_sf"/>
</dbReference>
<protein>
    <recommendedName>
        <fullName evidence="3">Nephrocystin 3-like N-terminal domain-containing protein</fullName>
    </recommendedName>
</protein>
<organism evidence="4 5">
    <name type="scientific">Trichoderma asperellum (strain ATCC 204424 / CBS 433.97 / NBRC 101777)</name>
    <dbReference type="NCBI Taxonomy" id="1042311"/>
    <lineage>
        <taxon>Eukaryota</taxon>
        <taxon>Fungi</taxon>
        <taxon>Dikarya</taxon>
        <taxon>Ascomycota</taxon>
        <taxon>Pezizomycotina</taxon>
        <taxon>Sordariomycetes</taxon>
        <taxon>Hypocreomycetidae</taxon>
        <taxon>Hypocreales</taxon>
        <taxon>Hypocreaceae</taxon>
        <taxon>Trichoderma</taxon>
    </lineage>
</organism>
<dbReference type="PANTHER" id="PTHR10039:SF16">
    <property type="entry name" value="GPI INOSITOL-DEACYLASE"/>
    <property type="match status" value="1"/>
</dbReference>
<evidence type="ECO:0000313" key="4">
    <source>
        <dbReference type="EMBL" id="PTB43807.1"/>
    </source>
</evidence>
<dbReference type="STRING" id="1042311.A0A2T3ZG71"/>
<sequence length="896" mass="100633">MAPDNRGRKRDSLLNPLNWVKRSRSSSSAAREGPSTTSQTDDTSRFKVFLRPSTSRRPSISPSLLPSQSSDLWSQAFRKANDTTQKWLKEQGLDLHSLDGKQVQTQVKEIISLMKSKDLSEDTSEPLKIEIANRKIIVREYLADAIAFVTMVGDAAIVFAPPQASAPWAVAKAIMKIPVKNIEQKAALFGTIEWFIRITRRGQIYESLYTTETTDEGAVSNLHNALLELYTAAIELVARFDVMAKKGAFKEILSVVLSPNYAADLVSNLRKKEEGVDSEIRCCNASRSAVSSEKMKFQLDDLRKQLVQLSSPLPRIDDSVSSLLEKVNKRELEELMIFISSEMFGKSHAAVTDTRIENTGNWLLANRDFRAWQDIPSSSAVFLLKGAGGTGKTYLTSRVIDHVKSNLEKFPHHEGFAYFYCNRSGSSMQQPLVVLRSFIRQLSGKAFDDSDEIQSSLRQKCLKAKKEMRELSYKDCEELILESLNLYSKTTIVLDALDESDVATYNLAKCLIQMMEKSERPVKIFISSRPDREYLEEVFKDKFLITVDASNQHDDIQKYLEDKLYSTEIFKRRKPETQDEIKRSNCDLICRHLAGLIDVTHPDAERHAGALGAAFGRGNYDILKWLVMEANADVNFPCHRRYKTLTTAQLAASRSPDLLQWMVDHGAVDLERENDVSPYFGNVLIAAMGYSGSVWYSTMGYGNIESVRTLLKAGANANAAVKNGMYGSPLVAAVEKVSMEDHVETVKMLLDSGADPNLHLISGMYGSALEALVSKRLRSKNSEEHLREMQYMLLEAGADPAVLSDRGGHGSALAAAAFYGRKDLLKVMIDRVGTERAINTLRQSRHPDKREFDERNFNGRDRKRQKGTAIYLAREVGVNKDILDTIGLEYEEEMEI</sequence>
<dbReference type="SUPFAM" id="SSF52540">
    <property type="entry name" value="P-loop containing nucleoside triphosphate hydrolases"/>
    <property type="match status" value="1"/>
</dbReference>
<dbReference type="Pfam" id="PF24883">
    <property type="entry name" value="NPHP3_N"/>
    <property type="match status" value="1"/>
</dbReference>
<name>A0A2T3ZG71_TRIA4</name>
<dbReference type="Gene3D" id="1.25.40.20">
    <property type="entry name" value="Ankyrin repeat-containing domain"/>
    <property type="match status" value="1"/>
</dbReference>
<dbReference type="InterPro" id="IPR027417">
    <property type="entry name" value="P-loop_NTPase"/>
</dbReference>
<evidence type="ECO:0000313" key="5">
    <source>
        <dbReference type="Proteomes" id="UP000240493"/>
    </source>
</evidence>
<feature type="region of interest" description="Disordered" evidence="2">
    <location>
        <begin position="1"/>
        <end position="44"/>
    </location>
</feature>
<dbReference type="Gene3D" id="3.40.50.300">
    <property type="entry name" value="P-loop containing nucleotide triphosphate hydrolases"/>
    <property type="match status" value="1"/>
</dbReference>
<dbReference type="PANTHER" id="PTHR10039">
    <property type="entry name" value="AMELOGENIN"/>
    <property type="match status" value="1"/>
</dbReference>
<gene>
    <name evidence="4" type="ORF">M441DRAFT_43946</name>
</gene>
<keyword evidence="5" id="KW-1185">Reference proteome</keyword>
<dbReference type="InterPro" id="IPR002110">
    <property type="entry name" value="Ankyrin_rpt"/>
</dbReference>
<evidence type="ECO:0000259" key="3">
    <source>
        <dbReference type="Pfam" id="PF24883"/>
    </source>
</evidence>
<dbReference type="EMBL" id="KZ679258">
    <property type="protein sequence ID" value="PTB43807.1"/>
    <property type="molecule type" value="Genomic_DNA"/>
</dbReference>
<dbReference type="SMART" id="SM00248">
    <property type="entry name" value="ANK"/>
    <property type="match status" value="5"/>
</dbReference>
<keyword evidence="1" id="KW-0677">Repeat</keyword>
<evidence type="ECO:0000256" key="2">
    <source>
        <dbReference type="SAM" id="MobiDB-lite"/>
    </source>
</evidence>
<accession>A0A2T3ZG71</accession>
<reference evidence="4 5" key="1">
    <citation type="submission" date="2016-07" db="EMBL/GenBank/DDBJ databases">
        <title>Multiple horizontal gene transfer events from other fungi enriched the ability of initially mycotrophic Trichoderma (Ascomycota) to feed on dead plant biomass.</title>
        <authorList>
            <consortium name="DOE Joint Genome Institute"/>
            <person name="Aerts A."/>
            <person name="Atanasova L."/>
            <person name="Chenthamara K."/>
            <person name="Zhang J."/>
            <person name="Grujic M."/>
            <person name="Henrissat B."/>
            <person name="Kuo A."/>
            <person name="Salamov A."/>
            <person name="Lipzen A."/>
            <person name="Labutti K."/>
            <person name="Barry K."/>
            <person name="Miao Y."/>
            <person name="Rahimi M.J."/>
            <person name="Shen Q."/>
            <person name="Grigoriev I.V."/>
            <person name="Kubicek C.P."/>
            <person name="Druzhinina I.S."/>
        </authorList>
    </citation>
    <scope>NUCLEOTIDE SEQUENCE [LARGE SCALE GENOMIC DNA]</scope>
    <source>
        <strain evidence="4 5">CBS 433.97</strain>
    </source>
</reference>
<dbReference type="AlphaFoldDB" id="A0A2T3ZG71"/>